<dbReference type="EMBL" id="CP023695">
    <property type="protein sequence ID" value="QEV21924.1"/>
    <property type="molecule type" value="Genomic_DNA"/>
</dbReference>
<dbReference type="InterPro" id="IPR002560">
    <property type="entry name" value="Transposase_DDE"/>
</dbReference>
<feature type="region of interest" description="Disordered" evidence="1">
    <location>
        <begin position="209"/>
        <end position="270"/>
    </location>
</feature>
<dbReference type="PANTHER" id="PTHR33498">
    <property type="entry name" value="TRANSPOSASE FOR INSERTION SEQUENCE ELEMENT IS1557"/>
    <property type="match status" value="1"/>
</dbReference>
<feature type="compositionally biased region" description="Polar residues" evidence="1">
    <location>
        <begin position="43"/>
        <end position="56"/>
    </location>
</feature>
<dbReference type="PANTHER" id="PTHR33498:SF1">
    <property type="entry name" value="TRANSPOSASE FOR INSERTION SEQUENCE ELEMENT IS1557"/>
    <property type="match status" value="1"/>
</dbReference>
<protein>
    <recommendedName>
        <fullName evidence="2">Transposase IS204/IS1001/IS1096/IS1165 DDE domain-containing protein</fullName>
    </recommendedName>
</protein>
<evidence type="ECO:0000256" key="1">
    <source>
        <dbReference type="SAM" id="MobiDB-lite"/>
    </source>
</evidence>
<feature type="domain" description="Transposase IS204/IS1001/IS1096/IS1165 DDE" evidence="2">
    <location>
        <begin position="60"/>
        <end position="133"/>
    </location>
</feature>
<dbReference type="OrthoDB" id="3238779at2"/>
<proteinExistence type="predicted"/>
<gene>
    <name evidence="3" type="ORF">CP975_34380</name>
</gene>
<feature type="compositionally biased region" description="Basic and acidic residues" evidence="1">
    <location>
        <begin position="209"/>
        <end position="219"/>
    </location>
</feature>
<evidence type="ECO:0000313" key="3">
    <source>
        <dbReference type="EMBL" id="QEV21924.1"/>
    </source>
</evidence>
<accession>A0A5J6HSU3</accession>
<dbReference type="InterPro" id="IPR047951">
    <property type="entry name" value="Transpos_ISL3"/>
</dbReference>
<evidence type="ECO:0000259" key="2">
    <source>
        <dbReference type="Pfam" id="PF01610"/>
    </source>
</evidence>
<sequence>MTAAARGQRGPGPVESLPAGHSTRRTLPITSGWSRGIRVNHPVSGNTHATPRTLRTSPRRDARRPVDLLPDRNADTLAAWLADRDGIEVICRDRAAVYAEGARRGVPNAAQRAGRWHVWHNLGEAAERCVLQHRACLRPFAIVSLRANDLNDTEGGKDTGARPGARQRSAGWVISPSARSRPPGLTVWLLIESPTTTVSAARPGDLGKLDLRNRDRGERLSMGGCGAAESQSTGQDDDCEGSAHAHGIPPASWKERLSTPPPAPARMPCH</sequence>
<feature type="compositionally biased region" description="Pro residues" evidence="1">
    <location>
        <begin position="259"/>
        <end position="270"/>
    </location>
</feature>
<name>A0A5J6HSU3_STRAD</name>
<dbReference type="Pfam" id="PF01610">
    <property type="entry name" value="DDE_Tnp_ISL3"/>
    <property type="match status" value="1"/>
</dbReference>
<dbReference type="AlphaFoldDB" id="A0A5J6HSU3"/>
<feature type="region of interest" description="Disordered" evidence="1">
    <location>
        <begin position="1"/>
        <end position="66"/>
    </location>
</feature>
<dbReference type="Proteomes" id="UP000326553">
    <property type="component" value="Chromosome"/>
</dbReference>
<organism evidence="3 4">
    <name type="scientific">Streptomyces alboniger</name>
    <dbReference type="NCBI Taxonomy" id="132473"/>
    <lineage>
        <taxon>Bacteria</taxon>
        <taxon>Bacillati</taxon>
        <taxon>Actinomycetota</taxon>
        <taxon>Actinomycetes</taxon>
        <taxon>Kitasatosporales</taxon>
        <taxon>Streptomycetaceae</taxon>
        <taxon>Streptomyces</taxon>
        <taxon>Streptomyces aurantiacus group</taxon>
    </lineage>
</organism>
<dbReference type="KEGG" id="salw:CP975_34380"/>
<evidence type="ECO:0000313" key="4">
    <source>
        <dbReference type="Proteomes" id="UP000326553"/>
    </source>
</evidence>
<keyword evidence="4" id="KW-1185">Reference proteome</keyword>
<reference evidence="3 4" key="1">
    <citation type="submission" date="2017-09" db="EMBL/GenBank/DDBJ databases">
        <authorList>
            <person name="Lee N."/>
            <person name="Cho B.-K."/>
        </authorList>
    </citation>
    <scope>NUCLEOTIDE SEQUENCE [LARGE SCALE GENOMIC DNA]</scope>
    <source>
        <strain evidence="3 4">ATCC 12461</strain>
    </source>
</reference>